<evidence type="ECO:0000313" key="3">
    <source>
        <dbReference type="Proteomes" id="UP000324222"/>
    </source>
</evidence>
<dbReference type="Proteomes" id="UP000324222">
    <property type="component" value="Unassembled WGS sequence"/>
</dbReference>
<evidence type="ECO:0000256" key="1">
    <source>
        <dbReference type="SAM" id="MobiDB-lite"/>
    </source>
</evidence>
<comment type="caution">
    <text evidence="2">The sequence shown here is derived from an EMBL/GenBank/DDBJ whole genome shotgun (WGS) entry which is preliminary data.</text>
</comment>
<feature type="compositionally biased region" description="Basic residues" evidence="1">
    <location>
        <begin position="50"/>
        <end position="77"/>
    </location>
</feature>
<keyword evidence="3" id="KW-1185">Reference proteome</keyword>
<dbReference type="AlphaFoldDB" id="A0A5B7EMV9"/>
<accession>A0A5B7EMV9</accession>
<organism evidence="2 3">
    <name type="scientific">Portunus trituberculatus</name>
    <name type="common">Swimming crab</name>
    <name type="synonym">Neptunus trituberculatus</name>
    <dbReference type="NCBI Taxonomy" id="210409"/>
    <lineage>
        <taxon>Eukaryota</taxon>
        <taxon>Metazoa</taxon>
        <taxon>Ecdysozoa</taxon>
        <taxon>Arthropoda</taxon>
        <taxon>Crustacea</taxon>
        <taxon>Multicrustacea</taxon>
        <taxon>Malacostraca</taxon>
        <taxon>Eumalacostraca</taxon>
        <taxon>Eucarida</taxon>
        <taxon>Decapoda</taxon>
        <taxon>Pleocyemata</taxon>
        <taxon>Brachyura</taxon>
        <taxon>Eubrachyura</taxon>
        <taxon>Portunoidea</taxon>
        <taxon>Portunidae</taxon>
        <taxon>Portuninae</taxon>
        <taxon>Portunus</taxon>
    </lineage>
</organism>
<reference evidence="2 3" key="1">
    <citation type="submission" date="2019-05" db="EMBL/GenBank/DDBJ databases">
        <title>Another draft genome of Portunus trituberculatus and its Hox gene families provides insights of decapod evolution.</title>
        <authorList>
            <person name="Jeong J.-H."/>
            <person name="Song I."/>
            <person name="Kim S."/>
            <person name="Choi T."/>
            <person name="Kim D."/>
            <person name="Ryu S."/>
            <person name="Kim W."/>
        </authorList>
    </citation>
    <scope>NUCLEOTIDE SEQUENCE [LARGE SCALE GENOMIC DNA]</scope>
    <source>
        <tissue evidence="2">Muscle</tissue>
    </source>
</reference>
<protein>
    <submittedName>
        <fullName evidence="2">Uncharacterized protein</fullName>
    </submittedName>
</protein>
<gene>
    <name evidence="2" type="ORF">E2C01_029400</name>
</gene>
<dbReference type="EMBL" id="VSRR010003392">
    <property type="protein sequence ID" value="MPC35960.1"/>
    <property type="molecule type" value="Genomic_DNA"/>
</dbReference>
<proteinExistence type="predicted"/>
<name>A0A5B7EMV9_PORTR</name>
<sequence length="77" mass="9186">MTLLLLMARRGRRGKARQGEVRLQHKQGPRYLLRDANEDSSIEQQENKSRKNKNKKNKNKNKKNKIEKKKSTRARTR</sequence>
<feature type="region of interest" description="Disordered" evidence="1">
    <location>
        <begin position="1"/>
        <end position="77"/>
    </location>
</feature>
<evidence type="ECO:0000313" key="2">
    <source>
        <dbReference type="EMBL" id="MPC35960.1"/>
    </source>
</evidence>